<feature type="transmembrane region" description="Helical" evidence="1">
    <location>
        <begin position="96"/>
        <end position="116"/>
    </location>
</feature>
<proteinExistence type="predicted"/>
<accession>A0ABR4JT05</accession>
<protein>
    <submittedName>
        <fullName evidence="2">Uncharacterized protein</fullName>
    </submittedName>
</protein>
<keyword evidence="1" id="KW-0812">Transmembrane</keyword>
<keyword evidence="1" id="KW-0472">Membrane</keyword>
<evidence type="ECO:0000256" key="1">
    <source>
        <dbReference type="SAM" id="Phobius"/>
    </source>
</evidence>
<keyword evidence="3" id="KW-1185">Reference proteome</keyword>
<name>A0ABR4JT05_9EURO</name>
<gene>
    <name evidence="2" type="ORF">BJY01DRAFT_215946</name>
</gene>
<comment type="caution">
    <text evidence="2">The sequence shown here is derived from an EMBL/GenBank/DDBJ whole genome shotgun (WGS) entry which is preliminary data.</text>
</comment>
<feature type="transmembrane region" description="Helical" evidence="1">
    <location>
        <begin position="587"/>
        <end position="610"/>
    </location>
</feature>
<feature type="transmembrane region" description="Helical" evidence="1">
    <location>
        <begin position="150"/>
        <end position="171"/>
    </location>
</feature>
<reference evidence="2 3" key="1">
    <citation type="submission" date="2024-07" db="EMBL/GenBank/DDBJ databases">
        <title>Section-level genome sequencing and comparative genomics of Aspergillus sections Usti and Cavernicolus.</title>
        <authorList>
            <consortium name="Lawrence Berkeley National Laboratory"/>
            <person name="Nybo J.L."/>
            <person name="Vesth T.C."/>
            <person name="Theobald S."/>
            <person name="Frisvad J.C."/>
            <person name="Larsen T.O."/>
            <person name="Kjaerboelling I."/>
            <person name="Rothschild-Mancinelli K."/>
            <person name="Lyhne E.K."/>
            <person name="Kogle M.E."/>
            <person name="Barry K."/>
            <person name="Clum A."/>
            <person name="Na H."/>
            <person name="Ledsgaard L."/>
            <person name="Lin J."/>
            <person name="Lipzen A."/>
            <person name="Kuo A."/>
            <person name="Riley R."/>
            <person name="Mondo S."/>
            <person name="Labutti K."/>
            <person name="Haridas S."/>
            <person name="Pangalinan J."/>
            <person name="Salamov A.A."/>
            <person name="Simmons B.A."/>
            <person name="Magnuson J.K."/>
            <person name="Chen J."/>
            <person name="Drula E."/>
            <person name="Henrissat B."/>
            <person name="Wiebenga A."/>
            <person name="Lubbers R.J."/>
            <person name="Gomes A.C."/>
            <person name="Makela M.R."/>
            <person name="Stajich J."/>
            <person name="Grigoriev I.V."/>
            <person name="Mortensen U.H."/>
            <person name="De Vries R.P."/>
            <person name="Baker S.E."/>
            <person name="Andersen M.R."/>
        </authorList>
    </citation>
    <scope>NUCLEOTIDE SEQUENCE [LARGE SCALE GENOMIC DNA]</scope>
    <source>
        <strain evidence="2 3">CBS 123904</strain>
    </source>
</reference>
<dbReference type="Proteomes" id="UP001610446">
    <property type="component" value="Unassembled WGS sequence"/>
</dbReference>
<sequence>MPRYPEDRPYMAVSEVPREDRSLLSTMEVPNKAVYASQVPLDANRGSGRTLRKPAGSIVALIFEMFLCLVALCFIALALIALSIKNRPTGDTLGDAMEQAMTLGPTIYPILFAALLSRSLKSIGRYCAQRSVGMATLWALMNTNATADPLLHLVSTPASLLVWGLLVLWVMSPLGGQSAIRLMYKTNATDVTHSELRYWDNGPLGNMFVYQGINVNNDGSWPLSMRDIYSASLMQSIAIKTGALDQWGNVKIPRLEAGDPSQIDNDGWMPFQNSTSTESFTSLFGVPIVGLDQIAAKGDVEFTVETAYIELSPASMYNRDTFQGEDQGMTVECLDCYDYAGDDGFLIRAQRFLGLPIPETDVDPNSANFTTPRTVRFNSSVNVEATEATCQLTQQMVEALIKCVNGVCGATKVRQSTTDHRGKNFTSFDYWAWIALDMITSASSAKAAREVLWGSTSSVLFLNDSSAFPIQSGINNGLQRVNISEVDPVAFARRGSILLSTALQAMMAPTAFAGSLPTSNLSIYGPPHIPAYGALAVANQSEYDQHIYAAWGPPLGLGRLVGQVAPFVGASTNATLTQYTEVYRPSYVWAILLIVSSVLLFAVGVAGISVRFKTLAPNIFDPVVGLTYGNPYMSLTGRDDDPIDADERALVLREKRVQLGEVDDYKGVKVVFGEAGYVTPLRLGVPYHAS</sequence>
<evidence type="ECO:0000313" key="3">
    <source>
        <dbReference type="Proteomes" id="UP001610446"/>
    </source>
</evidence>
<feature type="transmembrane region" description="Helical" evidence="1">
    <location>
        <begin position="58"/>
        <end position="84"/>
    </location>
</feature>
<dbReference type="EMBL" id="JBFXLU010000092">
    <property type="protein sequence ID" value="KAL2843144.1"/>
    <property type="molecule type" value="Genomic_DNA"/>
</dbReference>
<evidence type="ECO:0000313" key="2">
    <source>
        <dbReference type="EMBL" id="KAL2843144.1"/>
    </source>
</evidence>
<keyword evidence="1" id="KW-1133">Transmembrane helix</keyword>
<organism evidence="2 3">
    <name type="scientific">Aspergillus pseudoustus</name>
    <dbReference type="NCBI Taxonomy" id="1810923"/>
    <lineage>
        <taxon>Eukaryota</taxon>
        <taxon>Fungi</taxon>
        <taxon>Dikarya</taxon>
        <taxon>Ascomycota</taxon>
        <taxon>Pezizomycotina</taxon>
        <taxon>Eurotiomycetes</taxon>
        <taxon>Eurotiomycetidae</taxon>
        <taxon>Eurotiales</taxon>
        <taxon>Aspergillaceae</taxon>
        <taxon>Aspergillus</taxon>
        <taxon>Aspergillus subgen. Nidulantes</taxon>
    </lineage>
</organism>